<sequence length="257" mass="27560">MGSGRRQAPGSVAWLLMGVVTVVVGVFMALEVRGALDREREFRAAPACASVPVRASGCRWEQEFTVRTADTNRGKRNASPEAELLLPSGESWEVTFRQAGPVVSELAPGEKVVGLIWHGRVVEVRDADGRRQQTSDGPVGWSEDRLGGALACFSFGLPAFVGGVWPLFARGDRRHAKAAVVVRWHGVCLAVAALFTLWAQAANEWPFWAIWAIWGPLALLGLASMTAFVIAALRGDMDDEGPPVPQPDPTAPASGHS</sequence>
<feature type="transmembrane region" description="Helical" evidence="1">
    <location>
        <begin position="12"/>
        <end position="30"/>
    </location>
</feature>
<gene>
    <name evidence="2" type="ORF">SCNRRL3882_1541</name>
</gene>
<feature type="transmembrane region" description="Helical" evidence="1">
    <location>
        <begin position="180"/>
        <end position="201"/>
    </location>
</feature>
<accession>A0A2N9B402</accession>
<protein>
    <submittedName>
        <fullName evidence="2">Uncharacterized protein</fullName>
    </submittedName>
</protein>
<organism evidence="2 3">
    <name type="scientific">Streptomyces chartreusis NRRL 3882</name>
    <dbReference type="NCBI Taxonomy" id="1079985"/>
    <lineage>
        <taxon>Bacteria</taxon>
        <taxon>Bacillati</taxon>
        <taxon>Actinomycetota</taxon>
        <taxon>Actinomycetes</taxon>
        <taxon>Kitasatosporales</taxon>
        <taxon>Streptomycetaceae</taxon>
        <taxon>Streptomyces</taxon>
    </lineage>
</organism>
<evidence type="ECO:0000313" key="2">
    <source>
        <dbReference type="EMBL" id="SOR78072.1"/>
    </source>
</evidence>
<name>A0A2N9B402_STRCX</name>
<dbReference type="AlphaFoldDB" id="A0A2N9B402"/>
<feature type="transmembrane region" description="Helical" evidence="1">
    <location>
        <begin position="146"/>
        <end position="168"/>
    </location>
</feature>
<dbReference type="EMBL" id="LT963352">
    <property type="protein sequence ID" value="SOR78072.1"/>
    <property type="molecule type" value="Genomic_DNA"/>
</dbReference>
<dbReference type="Proteomes" id="UP000235464">
    <property type="component" value="Chromosome I"/>
</dbReference>
<feature type="transmembrane region" description="Helical" evidence="1">
    <location>
        <begin position="207"/>
        <end position="233"/>
    </location>
</feature>
<keyword evidence="1" id="KW-0472">Membrane</keyword>
<evidence type="ECO:0000313" key="3">
    <source>
        <dbReference type="Proteomes" id="UP000235464"/>
    </source>
</evidence>
<keyword evidence="3" id="KW-1185">Reference proteome</keyword>
<keyword evidence="1" id="KW-1133">Transmembrane helix</keyword>
<evidence type="ECO:0000256" key="1">
    <source>
        <dbReference type="SAM" id="Phobius"/>
    </source>
</evidence>
<dbReference type="RefSeq" id="WP_158688405.1">
    <property type="nucleotide sequence ID" value="NZ_LT962942.1"/>
</dbReference>
<reference evidence="3" key="1">
    <citation type="submission" date="2017-11" db="EMBL/GenBank/DDBJ databases">
        <authorList>
            <person name="Wibberg D."/>
        </authorList>
    </citation>
    <scope>NUCLEOTIDE SEQUENCE [LARGE SCALE GENOMIC DNA]</scope>
</reference>
<dbReference type="OrthoDB" id="4239081at2"/>
<keyword evidence="1" id="KW-0812">Transmembrane</keyword>
<proteinExistence type="predicted"/>